<gene>
    <name evidence="1" type="ORF">ERUC_LOCUS26885</name>
</gene>
<evidence type="ECO:0000313" key="2">
    <source>
        <dbReference type="Proteomes" id="UP001642260"/>
    </source>
</evidence>
<dbReference type="AlphaFoldDB" id="A0ABC8KQF8"/>
<accession>A0ABC8KQF8</accession>
<dbReference type="Proteomes" id="UP001642260">
    <property type="component" value="Unassembled WGS sequence"/>
</dbReference>
<keyword evidence="2" id="KW-1185">Reference proteome</keyword>
<name>A0ABC8KQF8_ERUVS</name>
<sequence>MSLDMMLLDSQDLILKIRMHFSVCSGRIPSSKNQKLQNLRTRNNSSIYTSRLFMLTLSSITR</sequence>
<dbReference type="EMBL" id="CAKOAT010298488">
    <property type="protein sequence ID" value="CAH8361129.1"/>
    <property type="molecule type" value="Genomic_DNA"/>
</dbReference>
<comment type="caution">
    <text evidence="1">The sequence shown here is derived from an EMBL/GenBank/DDBJ whole genome shotgun (WGS) entry which is preliminary data.</text>
</comment>
<organism evidence="1 2">
    <name type="scientific">Eruca vesicaria subsp. sativa</name>
    <name type="common">Garden rocket</name>
    <name type="synonym">Eruca sativa</name>
    <dbReference type="NCBI Taxonomy" id="29727"/>
    <lineage>
        <taxon>Eukaryota</taxon>
        <taxon>Viridiplantae</taxon>
        <taxon>Streptophyta</taxon>
        <taxon>Embryophyta</taxon>
        <taxon>Tracheophyta</taxon>
        <taxon>Spermatophyta</taxon>
        <taxon>Magnoliopsida</taxon>
        <taxon>eudicotyledons</taxon>
        <taxon>Gunneridae</taxon>
        <taxon>Pentapetalae</taxon>
        <taxon>rosids</taxon>
        <taxon>malvids</taxon>
        <taxon>Brassicales</taxon>
        <taxon>Brassicaceae</taxon>
        <taxon>Brassiceae</taxon>
        <taxon>Eruca</taxon>
    </lineage>
</organism>
<evidence type="ECO:0000313" key="1">
    <source>
        <dbReference type="EMBL" id="CAH8361129.1"/>
    </source>
</evidence>
<proteinExistence type="predicted"/>
<protein>
    <submittedName>
        <fullName evidence="1">Uncharacterized protein</fullName>
    </submittedName>
</protein>
<reference evidence="1 2" key="1">
    <citation type="submission" date="2022-03" db="EMBL/GenBank/DDBJ databases">
        <authorList>
            <person name="Macdonald S."/>
            <person name="Ahmed S."/>
            <person name="Newling K."/>
        </authorList>
    </citation>
    <scope>NUCLEOTIDE SEQUENCE [LARGE SCALE GENOMIC DNA]</scope>
</reference>